<dbReference type="Proteomes" id="UP001153461">
    <property type="component" value="Unassembled WGS sequence"/>
</dbReference>
<gene>
    <name evidence="1" type="ORF">PNAL_LOCUS6566</name>
</gene>
<name>A0A9W4HYM9_PENNA</name>
<sequence length="289" mass="32666">MDEPGLREHGLSFDRGISPSLSPNVPYTEYAFVEFLSLPSQDVAYLSSNDCLTLPGSNALDGFVQGYFKRIHPLVPVLDEAEFWRIYQNNHLRDPKYLFSCCNHYLSSAVREFTSSLARNMNQVQRQSCLASVRSSSVGGRGILNDINIEVEPEKNLTPQTVRFNCNSSSDAFCEYPTTPSFMLDEQLQYNRLAKQTYYDNTAPNLDFVDFVDFRSVPSNEMETYALGIPLKLIDQILESETPLEHPGFDTCAGTLPQSLKVVDSLLFDTFFHETFVKKIGPLDKADFC</sequence>
<accession>A0A9W4HYM9</accession>
<protein>
    <submittedName>
        <fullName evidence="1">Uncharacterized protein</fullName>
    </submittedName>
</protein>
<reference evidence="1" key="1">
    <citation type="submission" date="2021-07" db="EMBL/GenBank/DDBJ databases">
        <authorList>
            <person name="Branca A.L. A."/>
        </authorList>
    </citation>
    <scope>NUCLEOTIDE SEQUENCE</scope>
</reference>
<evidence type="ECO:0000313" key="1">
    <source>
        <dbReference type="EMBL" id="CAG8168058.1"/>
    </source>
</evidence>
<dbReference type="InterPro" id="IPR052761">
    <property type="entry name" value="Fungal_Detox/Toxin_TFs"/>
</dbReference>
<proteinExistence type="predicted"/>
<dbReference type="AlphaFoldDB" id="A0A9W4HYM9"/>
<evidence type="ECO:0000313" key="2">
    <source>
        <dbReference type="Proteomes" id="UP001153461"/>
    </source>
</evidence>
<organism evidence="1 2">
    <name type="scientific">Penicillium nalgiovense</name>
    <dbReference type="NCBI Taxonomy" id="60175"/>
    <lineage>
        <taxon>Eukaryota</taxon>
        <taxon>Fungi</taxon>
        <taxon>Dikarya</taxon>
        <taxon>Ascomycota</taxon>
        <taxon>Pezizomycotina</taxon>
        <taxon>Eurotiomycetes</taxon>
        <taxon>Eurotiomycetidae</taxon>
        <taxon>Eurotiales</taxon>
        <taxon>Aspergillaceae</taxon>
        <taxon>Penicillium</taxon>
    </lineage>
</organism>
<dbReference type="OrthoDB" id="4276870at2759"/>
<dbReference type="PANTHER" id="PTHR47425:SF2">
    <property type="entry name" value="FARB-RELATED"/>
    <property type="match status" value="1"/>
</dbReference>
<dbReference type="PANTHER" id="PTHR47425">
    <property type="entry name" value="FARB-RELATED"/>
    <property type="match status" value="1"/>
</dbReference>
<dbReference type="EMBL" id="CAJVNV010000333">
    <property type="protein sequence ID" value="CAG8168058.1"/>
    <property type="molecule type" value="Genomic_DNA"/>
</dbReference>
<comment type="caution">
    <text evidence="1">The sequence shown here is derived from an EMBL/GenBank/DDBJ whole genome shotgun (WGS) entry which is preliminary data.</text>
</comment>